<dbReference type="SUPFAM" id="SSF53335">
    <property type="entry name" value="S-adenosyl-L-methionine-dependent methyltransferases"/>
    <property type="match status" value="1"/>
</dbReference>
<proteinExistence type="predicted"/>
<protein>
    <submittedName>
        <fullName evidence="1">S-adenosyl-L-methionine-dependent methyltransferase</fullName>
    </submittedName>
</protein>
<dbReference type="GO" id="GO:0032259">
    <property type="term" value="P:methylation"/>
    <property type="evidence" value="ECO:0007669"/>
    <property type="project" value="UniProtKB-KW"/>
</dbReference>
<dbReference type="Proteomes" id="UP000235371">
    <property type="component" value="Unassembled WGS sequence"/>
</dbReference>
<sequence length="249" mass="27566">MSNTTIVAGFYNRNAEIENNRLVDGKLEFAVTMRTILDALPKGNFLRIADIGGGTGRYAMELAKLGHKVTLTIICADASKLRESVFSQDDKFDVVLLLGPLYHLLGREERIAALSACAALTKPNGMVFASFITRFGHLRDVARRDPGRLARETEFYNEYLENGKYDRRKDCFSHHTHPTEIRDLLRGILELSVERLVACESFLGFASATGLNCLGEDGFQAWVEVALPFASDPCALGASEHILAVARRV</sequence>
<dbReference type="InParanoid" id="A0A2J6TDM8"/>
<dbReference type="CDD" id="cd02440">
    <property type="entry name" value="AdoMet_MTases"/>
    <property type="match status" value="1"/>
</dbReference>
<keyword evidence="1" id="KW-0489">Methyltransferase</keyword>
<accession>A0A2J6TDM8</accession>
<dbReference type="GO" id="GO:0008168">
    <property type="term" value="F:methyltransferase activity"/>
    <property type="evidence" value="ECO:0007669"/>
    <property type="project" value="UniProtKB-KW"/>
</dbReference>
<dbReference type="AlphaFoldDB" id="A0A2J6TDM8"/>
<evidence type="ECO:0000313" key="1">
    <source>
        <dbReference type="EMBL" id="PMD61135.1"/>
    </source>
</evidence>
<reference evidence="1 2" key="1">
    <citation type="submission" date="2016-04" db="EMBL/GenBank/DDBJ databases">
        <title>A degradative enzymes factory behind the ericoid mycorrhizal symbiosis.</title>
        <authorList>
            <consortium name="DOE Joint Genome Institute"/>
            <person name="Martino E."/>
            <person name="Morin E."/>
            <person name="Grelet G."/>
            <person name="Kuo A."/>
            <person name="Kohler A."/>
            <person name="Daghino S."/>
            <person name="Barry K."/>
            <person name="Choi C."/>
            <person name="Cichocki N."/>
            <person name="Clum A."/>
            <person name="Copeland A."/>
            <person name="Hainaut M."/>
            <person name="Haridas S."/>
            <person name="Labutti K."/>
            <person name="Lindquist E."/>
            <person name="Lipzen A."/>
            <person name="Khouja H.-R."/>
            <person name="Murat C."/>
            <person name="Ohm R."/>
            <person name="Olson A."/>
            <person name="Spatafora J."/>
            <person name="Veneault-Fourrey C."/>
            <person name="Henrissat B."/>
            <person name="Grigoriev I."/>
            <person name="Martin F."/>
            <person name="Perotto S."/>
        </authorList>
    </citation>
    <scope>NUCLEOTIDE SEQUENCE [LARGE SCALE GENOMIC DNA]</scope>
    <source>
        <strain evidence="1 2">E</strain>
    </source>
</reference>
<dbReference type="OrthoDB" id="3436015at2759"/>
<organism evidence="1 2">
    <name type="scientific">Hyaloscypha bicolor E</name>
    <dbReference type="NCBI Taxonomy" id="1095630"/>
    <lineage>
        <taxon>Eukaryota</taxon>
        <taxon>Fungi</taxon>
        <taxon>Dikarya</taxon>
        <taxon>Ascomycota</taxon>
        <taxon>Pezizomycotina</taxon>
        <taxon>Leotiomycetes</taxon>
        <taxon>Helotiales</taxon>
        <taxon>Hyaloscyphaceae</taxon>
        <taxon>Hyaloscypha</taxon>
        <taxon>Hyaloscypha bicolor</taxon>
    </lineage>
</organism>
<gene>
    <name evidence="1" type="ORF">K444DRAFT_642335</name>
</gene>
<dbReference type="STRING" id="1095630.A0A2J6TDM8"/>
<keyword evidence="2" id="KW-1185">Reference proteome</keyword>
<dbReference type="EMBL" id="KZ613786">
    <property type="protein sequence ID" value="PMD61135.1"/>
    <property type="molecule type" value="Genomic_DNA"/>
</dbReference>
<evidence type="ECO:0000313" key="2">
    <source>
        <dbReference type="Proteomes" id="UP000235371"/>
    </source>
</evidence>
<name>A0A2J6TDM8_9HELO</name>
<dbReference type="Pfam" id="PF13489">
    <property type="entry name" value="Methyltransf_23"/>
    <property type="match status" value="1"/>
</dbReference>
<dbReference type="GeneID" id="36592803"/>
<dbReference type="Gene3D" id="3.40.50.150">
    <property type="entry name" value="Vaccinia Virus protein VP39"/>
    <property type="match status" value="2"/>
</dbReference>
<dbReference type="RefSeq" id="XP_024738039.1">
    <property type="nucleotide sequence ID" value="XM_024884726.1"/>
</dbReference>
<keyword evidence="1" id="KW-0808">Transferase</keyword>
<dbReference type="InterPro" id="IPR029063">
    <property type="entry name" value="SAM-dependent_MTases_sf"/>
</dbReference>